<proteinExistence type="predicted"/>
<sequence length="149" mass="17247">MNNYNYDDEIREERLAREIGRKFAELGFGTVQTEEEYEKSKKNFKKKEKRDMFFVSVFSGLRTIIYTPLSIAFHAVSFVAKGIGYISSFGLIAGVYYLYQSFCAFKSGVPFGEIGELNKAVCFIIFPFVAYLVSYVCEKIHIYFEENAY</sequence>
<organism evidence="2 3">
    <name type="scientific">Hominiventricola filiformis</name>
    <dbReference type="NCBI Taxonomy" id="2885352"/>
    <lineage>
        <taxon>Bacteria</taxon>
        <taxon>Bacillati</taxon>
        <taxon>Bacillota</taxon>
        <taxon>Clostridia</taxon>
        <taxon>Lachnospirales</taxon>
        <taxon>Lachnospiraceae</taxon>
        <taxon>Hominiventricola</taxon>
    </lineage>
</organism>
<keyword evidence="1" id="KW-0472">Membrane</keyword>
<protein>
    <submittedName>
        <fullName evidence="2">Uncharacterized protein</fullName>
    </submittedName>
</protein>
<keyword evidence="1" id="KW-1133">Transmembrane helix</keyword>
<accession>A0AAE3DAM1</accession>
<reference evidence="2 3" key="1">
    <citation type="submission" date="2021-10" db="EMBL/GenBank/DDBJ databases">
        <title>Anaerobic single-cell dispensing facilitates the cultivation of human gut bacteria.</title>
        <authorList>
            <person name="Afrizal A."/>
        </authorList>
    </citation>
    <scope>NUCLEOTIDE SEQUENCE [LARGE SCALE GENOMIC DNA]</scope>
    <source>
        <strain evidence="2 3">CLA-AA-H276</strain>
    </source>
</reference>
<comment type="caution">
    <text evidence="2">The sequence shown here is derived from an EMBL/GenBank/DDBJ whole genome shotgun (WGS) entry which is preliminary data.</text>
</comment>
<dbReference type="RefSeq" id="WP_308459758.1">
    <property type="nucleotide sequence ID" value="NZ_JAJEPS010000013.1"/>
</dbReference>
<evidence type="ECO:0000256" key="1">
    <source>
        <dbReference type="SAM" id="Phobius"/>
    </source>
</evidence>
<feature type="transmembrane region" description="Helical" evidence="1">
    <location>
        <begin position="120"/>
        <end position="144"/>
    </location>
</feature>
<dbReference type="AlphaFoldDB" id="A0AAE3DAM1"/>
<dbReference type="EMBL" id="JAJEPS010000013">
    <property type="protein sequence ID" value="MCC2126963.1"/>
    <property type="molecule type" value="Genomic_DNA"/>
</dbReference>
<gene>
    <name evidence="2" type="ORF">LKD36_12375</name>
</gene>
<keyword evidence="1" id="KW-0812">Transmembrane</keyword>
<feature type="transmembrane region" description="Helical" evidence="1">
    <location>
        <begin position="52"/>
        <end position="76"/>
    </location>
</feature>
<keyword evidence="3" id="KW-1185">Reference proteome</keyword>
<feature type="transmembrane region" description="Helical" evidence="1">
    <location>
        <begin position="82"/>
        <end position="99"/>
    </location>
</feature>
<name>A0AAE3DAM1_9FIRM</name>
<evidence type="ECO:0000313" key="3">
    <source>
        <dbReference type="Proteomes" id="UP001198220"/>
    </source>
</evidence>
<dbReference type="Proteomes" id="UP001198220">
    <property type="component" value="Unassembled WGS sequence"/>
</dbReference>
<evidence type="ECO:0000313" key="2">
    <source>
        <dbReference type="EMBL" id="MCC2126963.1"/>
    </source>
</evidence>